<accession>A0A0J9XAX1</accession>
<dbReference type="PANTHER" id="PTHR47970:SF12">
    <property type="entry name" value="KINESIN FAMILY MEMBER 11"/>
    <property type="match status" value="1"/>
</dbReference>
<keyword evidence="4" id="KW-0493">Microtubule</keyword>
<evidence type="ECO:0000313" key="20">
    <source>
        <dbReference type="Proteomes" id="UP000242525"/>
    </source>
</evidence>
<comment type="subcellular location">
    <subcellularLocation>
        <location evidence="1">Cytoplasm</location>
        <location evidence="1">Cytoskeleton</location>
        <location evidence="1">Spindle</location>
    </subcellularLocation>
</comment>
<dbReference type="SUPFAM" id="SSF52540">
    <property type="entry name" value="P-loop containing nucleoside triphosphate hydrolases"/>
    <property type="match status" value="1"/>
</dbReference>
<dbReference type="GO" id="GO:0005876">
    <property type="term" value="C:spindle microtubule"/>
    <property type="evidence" value="ECO:0007669"/>
    <property type="project" value="TreeGrafter"/>
</dbReference>
<comment type="similarity">
    <text evidence="12">Belongs to the TRAFAC class myosin-kinesin ATPase superfamily. Kinesin family. KIN-5/BimC subfamily.</text>
</comment>
<protein>
    <recommendedName>
        <fullName evidence="14">Kinesin-like protein KIP1</fullName>
    </recommendedName>
</protein>
<keyword evidence="8 16" id="KW-0175">Coiled coil</keyword>
<dbReference type="AlphaFoldDB" id="A0A0J9XAX1"/>
<dbReference type="PRINTS" id="PR00380">
    <property type="entry name" value="KINESINHEAVY"/>
</dbReference>
<dbReference type="Pfam" id="PF00225">
    <property type="entry name" value="Kinesin"/>
    <property type="match status" value="1"/>
</dbReference>
<feature type="region of interest" description="Disordered" evidence="17">
    <location>
        <begin position="182"/>
        <end position="204"/>
    </location>
</feature>
<evidence type="ECO:0000256" key="7">
    <source>
        <dbReference type="ARBA" id="ARBA00022840"/>
    </source>
</evidence>
<keyword evidence="20" id="KW-1185">Reference proteome</keyword>
<dbReference type="GO" id="GO:0005524">
    <property type="term" value="F:ATP binding"/>
    <property type="evidence" value="ECO:0007669"/>
    <property type="project" value="UniProtKB-UniRule"/>
</dbReference>
<evidence type="ECO:0000256" key="10">
    <source>
        <dbReference type="ARBA" id="ARBA00023212"/>
    </source>
</evidence>
<dbReference type="CDD" id="cd01364">
    <property type="entry name" value="KISc_BimC_Eg5"/>
    <property type="match status" value="1"/>
</dbReference>
<dbReference type="OrthoDB" id="3176171at2759"/>
<evidence type="ECO:0000256" key="17">
    <source>
        <dbReference type="SAM" id="MobiDB-lite"/>
    </source>
</evidence>
<dbReference type="InterPro" id="IPR027417">
    <property type="entry name" value="P-loop_NTPase"/>
</dbReference>
<keyword evidence="7 15" id="KW-0067">ATP-binding</keyword>
<evidence type="ECO:0000256" key="9">
    <source>
        <dbReference type="ARBA" id="ARBA00023175"/>
    </source>
</evidence>
<dbReference type="PANTHER" id="PTHR47970">
    <property type="entry name" value="KINESIN-LIKE PROTEIN KIF11"/>
    <property type="match status" value="1"/>
</dbReference>
<evidence type="ECO:0000256" key="5">
    <source>
        <dbReference type="ARBA" id="ARBA00022741"/>
    </source>
</evidence>
<dbReference type="STRING" id="1173061.A0A0J9XAX1"/>
<evidence type="ECO:0000256" key="6">
    <source>
        <dbReference type="ARBA" id="ARBA00022776"/>
    </source>
</evidence>
<dbReference type="PROSITE" id="PS00411">
    <property type="entry name" value="KINESIN_MOTOR_1"/>
    <property type="match status" value="1"/>
</dbReference>
<keyword evidence="2" id="KW-0963">Cytoplasm</keyword>
<dbReference type="Gene3D" id="3.40.850.10">
    <property type="entry name" value="Kinesin motor domain"/>
    <property type="match status" value="1"/>
</dbReference>
<dbReference type="FunFam" id="3.40.850.10:FF:000051">
    <property type="entry name" value="Kinesin-like protein bimC"/>
    <property type="match status" value="1"/>
</dbReference>
<dbReference type="GO" id="GO:0008574">
    <property type="term" value="F:plus-end-directed microtubule motor activity"/>
    <property type="evidence" value="ECO:0007669"/>
    <property type="project" value="TreeGrafter"/>
</dbReference>
<dbReference type="InterPro" id="IPR047241">
    <property type="entry name" value="KIF11-like_kin_motor_dom"/>
</dbReference>
<proteinExistence type="inferred from homology"/>
<evidence type="ECO:0000259" key="18">
    <source>
        <dbReference type="PROSITE" id="PS50067"/>
    </source>
</evidence>
<evidence type="ECO:0000313" key="19">
    <source>
        <dbReference type="EMBL" id="CDO54419.1"/>
    </source>
</evidence>
<feature type="binding site" evidence="15">
    <location>
        <begin position="104"/>
        <end position="111"/>
    </location>
    <ligand>
        <name>ATP</name>
        <dbReference type="ChEBI" id="CHEBI:30616"/>
    </ligand>
</feature>
<organism evidence="19 20">
    <name type="scientific">Geotrichum candidum</name>
    <name type="common">Oospora lactis</name>
    <name type="synonym">Dipodascus geotrichum</name>
    <dbReference type="NCBI Taxonomy" id="1173061"/>
    <lineage>
        <taxon>Eukaryota</taxon>
        <taxon>Fungi</taxon>
        <taxon>Dikarya</taxon>
        <taxon>Ascomycota</taxon>
        <taxon>Saccharomycotina</taxon>
        <taxon>Dipodascomycetes</taxon>
        <taxon>Dipodascales</taxon>
        <taxon>Dipodascaceae</taxon>
        <taxon>Geotrichum</taxon>
    </lineage>
</organism>
<gene>
    <name evidence="19" type="ORF">BN980_GECA07s04432g</name>
</gene>
<dbReference type="GO" id="GO:0005634">
    <property type="term" value="C:nucleus"/>
    <property type="evidence" value="ECO:0007669"/>
    <property type="project" value="TreeGrafter"/>
</dbReference>
<dbReference type="GO" id="GO:0072686">
    <property type="term" value="C:mitotic spindle"/>
    <property type="evidence" value="ECO:0007669"/>
    <property type="project" value="TreeGrafter"/>
</dbReference>
<dbReference type="SMART" id="SM00129">
    <property type="entry name" value="KISc"/>
    <property type="match status" value="1"/>
</dbReference>
<sequence length="1107" mass="121898">MAIDRRSRTPADQASSSSNTNIKVVVRCRGRNQREIQSKSSVILDTSCDNEISVAIDSDRKRKTYKVDHVFGPEADQSMIYDEVVHPMLEEVLAGMNCTVFAYGQTGTGKTFTMTGNDKIHNGSFAHDAGIIPRVLYQLFNTLELSNIDAAVRCSFLELYNEDLRDLISDEEAKKVIITDSTFSNNSNSNNTNNINPNSRKSTSITRGQENIFVQSAEHGLKILQRGLRKRQVAETKMNEHSSRSHTIFTLTVYTGAPPNSPNSVIGKINLVDLAGSENIGKSGAENKRAREAGMINQSLLTLGRVINALVDKSPHIPYRESKLTRLLQDSLGGQTRTCIIATVGPALSNLEETVSTLEYASKAKNIRNKAQVGAWLVSKTTLFREWSDDFVRLRNDWEATRKKNGVYLTEKHYKELMSENDERKLRIEEQSRKLISVDGQLRSSRELIESIKLQLIETKRKLDSTKITLSDTQDQLVHRENDLESTCDNLKQEHELRQAHAKTETELVQIGTSLIEKLDEAVRNFDEFQQAVKTQDELDSENKQILGVHSDGINQTFNQLDTILTDFSESNKAELRVLENTVAEFKTTHSARLAGSTTEIDAIFNSVEADFKRFNDQGADSQTMLEVVLTGLNKVRADIKTRLAEGLIAGLDRASQEVADGLADQLERYQRRTVQTLADLGRSCNKMVTELQEHSAQQAEEISRLNRELVEANAAASQETKALLSDGFEGILREQEQEAERSRAQLLEQFQRMMAEQEAQNSQKLLGKMATLRESLTAQQDALTSATTTHDTGVAALVKAQKSFVESSVPGLNAEVSAGIKNAGDAAESHAKELALTAENLRSGVHVAAEEQVAELDNVLFALDEVSTSVAAHSTQTTSTNLLTRTRMTEYIQTRLGAVREGLAGAAEETDAVDAAVASYSAQATDALQGLTTQHADVVSGARADVAGLEYRFAETRPVLSRPVYPRELPTTAIAAAGSRQSTIIIDEDAMTPARANRSPLGIIDINEDEEVPAPSTVVKDTPAHEPLLERSPLSDISKNENENVADAAAGSTMLSSQPFNVTAAAGPARLSNVPKLVAKLKEPHKRRRMQVTSPIRKRPRGSTDH</sequence>
<evidence type="ECO:0000256" key="14">
    <source>
        <dbReference type="ARBA" id="ARBA00074599"/>
    </source>
</evidence>
<feature type="region of interest" description="Disordered" evidence="17">
    <location>
        <begin position="1080"/>
        <end position="1107"/>
    </location>
</feature>
<keyword evidence="3" id="KW-0132">Cell division</keyword>
<reference evidence="19" key="1">
    <citation type="submission" date="2014-03" db="EMBL/GenBank/DDBJ databases">
        <authorList>
            <person name="Casaregola S."/>
        </authorList>
    </citation>
    <scope>NUCLEOTIDE SEQUENCE [LARGE SCALE GENOMIC DNA]</scope>
    <source>
        <strain evidence="19">CLIB 918</strain>
    </source>
</reference>
<evidence type="ECO:0000256" key="11">
    <source>
        <dbReference type="ARBA" id="ARBA00023306"/>
    </source>
</evidence>
<keyword evidence="11" id="KW-0131">Cell cycle</keyword>
<comment type="caution">
    <text evidence="19">The sequence shown here is derived from an EMBL/GenBank/DDBJ whole genome shotgun (WGS) entry which is preliminary data.</text>
</comment>
<dbReference type="Proteomes" id="UP000242525">
    <property type="component" value="Unassembled WGS sequence"/>
</dbReference>
<dbReference type="InterPro" id="IPR001752">
    <property type="entry name" value="Kinesin_motor_dom"/>
</dbReference>
<dbReference type="InterPro" id="IPR019821">
    <property type="entry name" value="Kinesin_motor_CS"/>
</dbReference>
<evidence type="ECO:0000256" key="4">
    <source>
        <dbReference type="ARBA" id="ARBA00022701"/>
    </source>
</evidence>
<dbReference type="GO" id="GO:0051301">
    <property type="term" value="P:cell division"/>
    <property type="evidence" value="ECO:0007669"/>
    <property type="project" value="UniProtKB-KW"/>
</dbReference>
<evidence type="ECO:0000256" key="1">
    <source>
        <dbReference type="ARBA" id="ARBA00004186"/>
    </source>
</evidence>
<feature type="coiled-coil region" evidence="16">
    <location>
        <begin position="689"/>
        <end position="757"/>
    </location>
</feature>
<evidence type="ECO:0000256" key="8">
    <source>
        <dbReference type="ARBA" id="ARBA00023054"/>
    </source>
</evidence>
<keyword evidence="9 15" id="KW-0505">Motor protein</keyword>
<dbReference type="GO" id="GO:0000073">
    <property type="term" value="P:initial mitotic spindle pole body separation"/>
    <property type="evidence" value="ECO:0007669"/>
    <property type="project" value="UniProtKB-ARBA"/>
</dbReference>
<dbReference type="GO" id="GO:0008017">
    <property type="term" value="F:microtubule binding"/>
    <property type="evidence" value="ECO:0007669"/>
    <property type="project" value="InterPro"/>
</dbReference>
<evidence type="ECO:0000256" key="15">
    <source>
        <dbReference type="PROSITE-ProRule" id="PRU00283"/>
    </source>
</evidence>
<evidence type="ECO:0000256" key="3">
    <source>
        <dbReference type="ARBA" id="ARBA00022618"/>
    </source>
</evidence>
<evidence type="ECO:0000256" key="16">
    <source>
        <dbReference type="SAM" id="Coils"/>
    </source>
</evidence>
<evidence type="ECO:0000256" key="2">
    <source>
        <dbReference type="ARBA" id="ARBA00022490"/>
    </source>
</evidence>
<evidence type="ECO:0000256" key="12">
    <source>
        <dbReference type="ARBA" id="ARBA00034704"/>
    </source>
</evidence>
<evidence type="ECO:0000256" key="13">
    <source>
        <dbReference type="ARBA" id="ARBA00059896"/>
    </source>
</evidence>
<dbReference type="GO" id="GO:0007018">
    <property type="term" value="P:microtubule-based movement"/>
    <property type="evidence" value="ECO:0007669"/>
    <property type="project" value="InterPro"/>
</dbReference>
<keyword evidence="6" id="KW-0498">Mitosis</keyword>
<comment type="function">
    <text evidence="13">Required for assembly of the mitotic spindle. Interacts with spindle microtubules to produce an outwardly directed force acting upon the poles. Following spindle assembly, CIN8 and KIP1 apparently act to oppose a force that draws separated poles back together. This force seems to be mediate by KAR3.</text>
</comment>
<dbReference type="InterPro" id="IPR047149">
    <property type="entry name" value="KIF11-like"/>
</dbReference>
<name>A0A0J9XAX1_GEOCN</name>
<dbReference type="InterPro" id="IPR036961">
    <property type="entry name" value="Kinesin_motor_dom_sf"/>
</dbReference>
<dbReference type="PROSITE" id="PS50067">
    <property type="entry name" value="KINESIN_MOTOR_2"/>
    <property type="match status" value="1"/>
</dbReference>
<dbReference type="EMBL" id="CCBN010000007">
    <property type="protein sequence ID" value="CDO54419.1"/>
    <property type="molecule type" value="Genomic_DNA"/>
</dbReference>
<keyword evidence="10" id="KW-0206">Cytoskeleton</keyword>
<feature type="domain" description="Kinesin motor" evidence="18">
    <location>
        <begin position="21"/>
        <end position="367"/>
    </location>
</feature>
<feature type="compositionally biased region" description="Basic residues" evidence="17">
    <location>
        <begin position="1084"/>
        <end position="1107"/>
    </location>
</feature>
<keyword evidence="5 15" id="KW-0547">Nucleotide-binding</keyword>
<feature type="compositionally biased region" description="Low complexity" evidence="17">
    <location>
        <begin position="182"/>
        <end position="199"/>
    </location>
</feature>